<gene>
    <name evidence="3" type="ORF">BDFB_004386</name>
</gene>
<evidence type="ECO:0000313" key="3">
    <source>
        <dbReference type="EMBL" id="RZB66654.1"/>
    </source>
</evidence>
<sequence>MHASLLLLFLLPHALPLKHCFSEKPSLKFHKIRSCYKSNMPIISSKTLDTIGDCVKYARQKSGLAFNFSPPDLKNATLNRRYRNCQVMGCPETTNSSTLVFDPSFDYYSAYGDFNCKWFNLRIRGLQPKQLPATQNATCVKSVGLFDVVQEKRNYTEAINFCQNLGADLADVMSEVRTNALSTLLKSQRGWYKAAYVGLEDTDVEGTFENPMGNFLQCTKYRAWSVGHPRPNRKHEDCVILDADRVWKAINCKIKQRFICEFYAAPPESPLIEFTNKSCTRIKDPAMKRQCLANKELFEIYNNSSRIDQCALLNDFE</sequence>
<keyword evidence="4" id="KW-1185">Reference proteome</keyword>
<evidence type="ECO:0000256" key="1">
    <source>
        <dbReference type="SAM" id="SignalP"/>
    </source>
</evidence>
<dbReference type="Pfam" id="PF00059">
    <property type="entry name" value="Lectin_C"/>
    <property type="match status" value="1"/>
</dbReference>
<feature type="signal peptide" evidence="1">
    <location>
        <begin position="1"/>
        <end position="16"/>
    </location>
</feature>
<dbReference type="PANTHER" id="PTHR22801">
    <property type="entry name" value="LITHOSTATHINE"/>
    <property type="match status" value="1"/>
</dbReference>
<comment type="caution">
    <text evidence="3">The sequence shown here is derived from an EMBL/GenBank/DDBJ whole genome shotgun (WGS) entry which is preliminary data.</text>
</comment>
<dbReference type="InterPro" id="IPR050801">
    <property type="entry name" value="Ca-Dep_Lectins_ImmuneDev"/>
</dbReference>
<dbReference type="InterPro" id="IPR016186">
    <property type="entry name" value="C-type_lectin-like/link_sf"/>
</dbReference>
<reference evidence="3 4" key="1">
    <citation type="submission" date="2017-03" db="EMBL/GenBank/DDBJ databases">
        <title>Genome of the blue death feigning beetle - Asbolus verrucosus.</title>
        <authorList>
            <person name="Rider S.D."/>
        </authorList>
    </citation>
    <scope>NUCLEOTIDE SEQUENCE [LARGE SCALE GENOMIC DNA]</scope>
    <source>
        <strain evidence="3">Butters</strain>
        <tissue evidence="3">Head and leg muscle</tissue>
    </source>
</reference>
<name>A0A482VDW2_ASBVE</name>
<keyword evidence="1" id="KW-0732">Signal</keyword>
<dbReference type="InterPro" id="IPR001304">
    <property type="entry name" value="C-type_lectin-like"/>
</dbReference>
<dbReference type="PANTHER" id="PTHR22801:SF63">
    <property type="entry name" value="C-TYPE LECTIN DOMAIN-CONTAINING PROTEIN"/>
    <property type="match status" value="1"/>
</dbReference>
<evidence type="ECO:0000313" key="4">
    <source>
        <dbReference type="Proteomes" id="UP000292052"/>
    </source>
</evidence>
<feature type="chain" id="PRO_5019767975" description="C-type lectin domain-containing protein" evidence="1">
    <location>
        <begin position="17"/>
        <end position="317"/>
    </location>
</feature>
<dbReference type="InterPro" id="IPR016187">
    <property type="entry name" value="CTDL_fold"/>
</dbReference>
<proteinExistence type="predicted"/>
<accession>A0A482VDW2</accession>
<dbReference type="STRING" id="1661398.A0A482VDW2"/>
<dbReference type="SMART" id="SM00034">
    <property type="entry name" value="CLECT"/>
    <property type="match status" value="1"/>
</dbReference>
<dbReference type="SUPFAM" id="SSF56436">
    <property type="entry name" value="C-type lectin-like"/>
    <property type="match status" value="1"/>
</dbReference>
<dbReference type="Gene3D" id="3.10.100.10">
    <property type="entry name" value="Mannose-Binding Protein A, subunit A"/>
    <property type="match status" value="1"/>
</dbReference>
<organism evidence="3 4">
    <name type="scientific">Asbolus verrucosus</name>
    <name type="common">Desert ironclad beetle</name>
    <dbReference type="NCBI Taxonomy" id="1661398"/>
    <lineage>
        <taxon>Eukaryota</taxon>
        <taxon>Metazoa</taxon>
        <taxon>Ecdysozoa</taxon>
        <taxon>Arthropoda</taxon>
        <taxon>Hexapoda</taxon>
        <taxon>Insecta</taxon>
        <taxon>Pterygota</taxon>
        <taxon>Neoptera</taxon>
        <taxon>Endopterygota</taxon>
        <taxon>Coleoptera</taxon>
        <taxon>Polyphaga</taxon>
        <taxon>Cucujiformia</taxon>
        <taxon>Tenebrionidae</taxon>
        <taxon>Pimeliinae</taxon>
        <taxon>Asbolus</taxon>
    </lineage>
</organism>
<dbReference type="PROSITE" id="PS50041">
    <property type="entry name" value="C_TYPE_LECTIN_2"/>
    <property type="match status" value="1"/>
</dbReference>
<feature type="domain" description="C-type lectin" evidence="2">
    <location>
        <begin position="146"/>
        <end position="261"/>
    </location>
</feature>
<dbReference type="AlphaFoldDB" id="A0A482VDW2"/>
<dbReference type="OrthoDB" id="8066719at2759"/>
<evidence type="ECO:0000259" key="2">
    <source>
        <dbReference type="PROSITE" id="PS50041"/>
    </source>
</evidence>
<dbReference type="EMBL" id="QDEB01109513">
    <property type="protein sequence ID" value="RZB66654.1"/>
    <property type="molecule type" value="Genomic_DNA"/>
</dbReference>
<dbReference type="Proteomes" id="UP000292052">
    <property type="component" value="Unassembled WGS sequence"/>
</dbReference>
<protein>
    <recommendedName>
        <fullName evidence="2">C-type lectin domain-containing protein</fullName>
    </recommendedName>
</protein>